<sequence length="829" mass="86388">MTRPHIQARRPLAALLAVVLAFAGLVALDRGTAPSAGAATTGAGYRGITPYGGYLGNYIAPDGTRVYCIDSGLDWPSGATGGAQAVSGVQASWGGWLSGEQIKKLNFALSTWGQTADPTVAAAVSAFVYAYASNFAGNNGQGYGAGAHYINGNAAVLREYNEIWRRVETEYSRGVQPAASLDLELANGWDGTVTIGMNTSALSGILSLEGATVAGSARRWVHVANGTVVPIRVDADAAATSQTVRASVEFIVQDRPQQSLTLYSTPGQQRTIRGGSFDRVAVRAADEAVADLRFSPIVETTVASRFVNSGSAFVDGLTASVAPGSPEWRVDSSGEVPVTAVGTLYGPFAEQPAVSDTVPAGAPVVGSESVTLTGPGDYRSPGTLIAPSAGFYTWVWTIDAAQQPEPVRALLPDGYAFADQFGLVAESHVVPTALRAASQVSTPEAGFGAAIGDSLSVSIDHGLWLAESGEPIAAEFEGTAYFVPGGDAPAVSDTVPADAVVLGTARVTAPGPGVYEASTTVTAPQTAGFVSWVWRLDPASSTAPYFEPWSDKFGLPTETARILPPTVSTLAVPAVAIGDEVHDTALVGGYLPAQPSSLVFEAYLQPSGATQPLCDESNRVFDSSDEPVEVSAIGTYSSPSTRFEEYGTYYWVESLYAHDGTLLHRGECGLAEETTLVAPGEVVTEAVQIVEPGAEAHDVARVSGLVPDGATLVFEAFAQHGIEDGPLCDASTRVFRSEPIAVVEAGTYRSDAVVLDRPGTYHWVETLYDRHGDPLHIGECGLAAETTRVGTPRLPNTGLELAPAIAIAVALLGVGLGILRRRSRWVEGE</sequence>
<gene>
    <name evidence="2" type="ORF">Q5716_08015</name>
</gene>
<keyword evidence="3" id="KW-1185">Reference proteome</keyword>
<proteinExistence type="predicted"/>
<keyword evidence="1" id="KW-0812">Transmembrane</keyword>
<dbReference type="Proteomes" id="UP001241072">
    <property type="component" value="Unassembled WGS sequence"/>
</dbReference>
<dbReference type="RefSeq" id="WP_305002548.1">
    <property type="nucleotide sequence ID" value="NZ_JAUQUB010000001.1"/>
</dbReference>
<reference evidence="2 3" key="1">
    <citation type="submission" date="2023-07" db="EMBL/GenBank/DDBJ databases">
        <title>Protaetiibacter sp. nov WY-16 isolated from soil.</title>
        <authorList>
            <person name="Liu B."/>
            <person name="Wan Y."/>
        </authorList>
    </citation>
    <scope>NUCLEOTIDE SEQUENCE [LARGE SCALE GENOMIC DNA]</scope>
    <source>
        <strain evidence="2 3">WY-16</strain>
    </source>
</reference>
<protein>
    <recommendedName>
        <fullName evidence="4">LPXTG cell wall anchor domain-containing protein</fullName>
    </recommendedName>
</protein>
<keyword evidence="1" id="KW-0472">Membrane</keyword>
<feature type="transmembrane region" description="Helical" evidence="1">
    <location>
        <begin position="801"/>
        <end position="819"/>
    </location>
</feature>
<organism evidence="2 3">
    <name type="scientific">Antiquaquibacter soli</name>
    <dbReference type="NCBI Taxonomy" id="3064523"/>
    <lineage>
        <taxon>Bacteria</taxon>
        <taxon>Bacillati</taxon>
        <taxon>Actinomycetota</taxon>
        <taxon>Actinomycetes</taxon>
        <taxon>Micrococcales</taxon>
        <taxon>Microbacteriaceae</taxon>
        <taxon>Antiquaquibacter</taxon>
    </lineage>
</organism>
<accession>A0ABT9BMD6</accession>
<evidence type="ECO:0008006" key="4">
    <source>
        <dbReference type="Google" id="ProtNLM"/>
    </source>
</evidence>
<dbReference type="EMBL" id="JAUQUB010000001">
    <property type="protein sequence ID" value="MDO7882165.1"/>
    <property type="molecule type" value="Genomic_DNA"/>
</dbReference>
<keyword evidence="1" id="KW-1133">Transmembrane helix</keyword>
<evidence type="ECO:0000313" key="2">
    <source>
        <dbReference type="EMBL" id="MDO7882165.1"/>
    </source>
</evidence>
<evidence type="ECO:0000256" key="1">
    <source>
        <dbReference type="SAM" id="Phobius"/>
    </source>
</evidence>
<evidence type="ECO:0000313" key="3">
    <source>
        <dbReference type="Proteomes" id="UP001241072"/>
    </source>
</evidence>
<name>A0ABT9BMD6_9MICO</name>
<comment type="caution">
    <text evidence="2">The sequence shown here is derived from an EMBL/GenBank/DDBJ whole genome shotgun (WGS) entry which is preliminary data.</text>
</comment>